<sequence>MSSTILLHTGQATANHAANTLTDMRVPRSAGRSSGTAQAASSVRPMLNQAPVSSAVAPSTGYSHQRTGTSRPKSGVGMMSEGMPMSSSVPRAASTP</sequence>
<reference evidence="2 3" key="1">
    <citation type="submission" date="2013-04" db="EMBL/GenBank/DDBJ databases">
        <title>Complete genome sequence of Corynebacterium humireducens DSM 45392(T), isolated from a wastewater-fed microbial fuel cell.</title>
        <authorList>
            <person name="Ruckert C."/>
            <person name="Albersmeier A."/>
            <person name="Kalinowski J."/>
        </authorList>
    </citation>
    <scope>NUCLEOTIDE SEQUENCE [LARGE SCALE GENOMIC DNA]</scope>
    <source>
        <strain evidence="3">MFC-5</strain>
    </source>
</reference>
<feature type="compositionally biased region" description="Polar residues" evidence="1">
    <location>
        <begin position="31"/>
        <end position="41"/>
    </location>
</feature>
<dbReference type="EMBL" id="CP005286">
    <property type="protein sequence ID" value="AJE33338.1"/>
    <property type="molecule type" value="Genomic_DNA"/>
</dbReference>
<dbReference type="Proteomes" id="UP000031524">
    <property type="component" value="Chromosome"/>
</dbReference>
<protein>
    <submittedName>
        <fullName evidence="2">Uncharacterized protein</fullName>
    </submittedName>
</protein>
<evidence type="ECO:0000313" key="3">
    <source>
        <dbReference type="Proteomes" id="UP000031524"/>
    </source>
</evidence>
<keyword evidence="3" id="KW-1185">Reference proteome</keyword>
<name>A0A0B5DB00_9CORY</name>
<dbReference type="AlphaFoldDB" id="A0A0B5DB00"/>
<evidence type="ECO:0000256" key="1">
    <source>
        <dbReference type="SAM" id="MobiDB-lite"/>
    </source>
</evidence>
<proteinExistence type="predicted"/>
<dbReference type="HOGENOM" id="CLU_2354997_0_0_11"/>
<organism evidence="2 3">
    <name type="scientific">Corynebacterium humireducens NBRC 106098 = DSM 45392</name>
    <dbReference type="NCBI Taxonomy" id="1223515"/>
    <lineage>
        <taxon>Bacteria</taxon>
        <taxon>Bacillati</taxon>
        <taxon>Actinomycetota</taxon>
        <taxon>Actinomycetes</taxon>
        <taxon>Mycobacteriales</taxon>
        <taxon>Corynebacteriaceae</taxon>
        <taxon>Corynebacterium</taxon>
    </lineage>
</organism>
<feature type="region of interest" description="Disordered" evidence="1">
    <location>
        <begin position="16"/>
        <end position="96"/>
    </location>
</feature>
<gene>
    <name evidence="2" type="ORF">B842_07445</name>
</gene>
<feature type="compositionally biased region" description="Polar residues" evidence="1">
    <location>
        <begin position="50"/>
        <end position="72"/>
    </location>
</feature>
<dbReference type="KEGG" id="chm:B842_07445"/>
<feature type="compositionally biased region" description="Low complexity" evidence="1">
    <location>
        <begin position="74"/>
        <end position="90"/>
    </location>
</feature>
<evidence type="ECO:0000313" key="2">
    <source>
        <dbReference type="EMBL" id="AJE33338.1"/>
    </source>
</evidence>
<accession>A0A0B5DB00</accession>